<feature type="transmembrane region" description="Helical" evidence="1">
    <location>
        <begin position="45"/>
        <end position="66"/>
    </location>
</feature>
<evidence type="ECO:0000313" key="3">
    <source>
        <dbReference type="Proteomes" id="UP000469424"/>
    </source>
</evidence>
<organism evidence="2 3">
    <name type="scientific">Mogibacterium kristiansenii</name>
    <dbReference type="NCBI Taxonomy" id="2606708"/>
    <lineage>
        <taxon>Bacteria</taxon>
        <taxon>Bacillati</taxon>
        <taxon>Bacillota</taxon>
        <taxon>Clostridia</taxon>
        <taxon>Peptostreptococcales</taxon>
        <taxon>Anaerovoracaceae</taxon>
        <taxon>Mogibacterium</taxon>
    </lineage>
</organism>
<dbReference type="Proteomes" id="UP000469424">
    <property type="component" value="Unassembled WGS sequence"/>
</dbReference>
<feature type="transmembrane region" description="Helical" evidence="1">
    <location>
        <begin position="15"/>
        <end position="33"/>
    </location>
</feature>
<keyword evidence="1" id="KW-0812">Transmembrane</keyword>
<keyword evidence="1" id="KW-1133">Transmembrane helix</keyword>
<sequence>MTIEGSVGPVTIVQIAWYFLIYSFLGWVVEVVYQALEKGLVVNRGFLNGPVCPIYGFGVVGLFLLMDAVSTRNPQALSLWEIFICGALLATLIELIGGWILDRSFHVRLWDYRDKPFNFRGYVCLEFSIIWGLAIVFVVRNAHPVIEDLCGHMMTHHYAFFLMVFLYVLYFADFVVSVFILIGLNKRFEELDEMRRKMRTVSDELSTRIGTGALETAQRVDEAKVQGYLAKAELENEMEERRKELDRRKEEFCDTCRRRRHFGYGRLMRAFPKLEHHDHEALLEELKERLRLG</sequence>
<name>A0A6N7X688_9FIRM</name>
<keyword evidence="3" id="KW-1185">Reference proteome</keyword>
<comment type="caution">
    <text evidence="2">The sequence shown here is derived from an EMBL/GenBank/DDBJ whole genome shotgun (WGS) entry which is preliminary data.</text>
</comment>
<feature type="transmembrane region" description="Helical" evidence="1">
    <location>
        <begin position="78"/>
        <end position="101"/>
    </location>
</feature>
<gene>
    <name evidence="2" type="ORF">FYJ65_01860</name>
</gene>
<accession>A0A6N7X688</accession>
<evidence type="ECO:0008006" key="4">
    <source>
        <dbReference type="Google" id="ProtNLM"/>
    </source>
</evidence>
<dbReference type="EMBL" id="VUNA01000002">
    <property type="protein sequence ID" value="MST70093.1"/>
    <property type="molecule type" value="Genomic_DNA"/>
</dbReference>
<keyword evidence="1" id="KW-0472">Membrane</keyword>
<protein>
    <recommendedName>
        <fullName evidence="4">ABC-transporter type IV</fullName>
    </recommendedName>
</protein>
<proteinExistence type="predicted"/>
<evidence type="ECO:0000256" key="1">
    <source>
        <dbReference type="SAM" id="Phobius"/>
    </source>
</evidence>
<feature type="transmembrane region" description="Helical" evidence="1">
    <location>
        <begin position="159"/>
        <end position="184"/>
    </location>
</feature>
<dbReference type="Pfam" id="PF06541">
    <property type="entry name" value="ABC_trans_CmpB"/>
    <property type="match status" value="1"/>
</dbReference>
<feature type="transmembrane region" description="Helical" evidence="1">
    <location>
        <begin position="122"/>
        <end position="139"/>
    </location>
</feature>
<dbReference type="InterPro" id="IPR010540">
    <property type="entry name" value="CmpB_TMEM229"/>
</dbReference>
<dbReference type="AlphaFoldDB" id="A0A6N7X688"/>
<evidence type="ECO:0000313" key="2">
    <source>
        <dbReference type="EMBL" id="MST70093.1"/>
    </source>
</evidence>
<reference evidence="2 3" key="1">
    <citation type="submission" date="2019-08" db="EMBL/GenBank/DDBJ databases">
        <title>In-depth cultivation of the pig gut microbiome towards novel bacterial diversity and tailored functional studies.</title>
        <authorList>
            <person name="Wylensek D."/>
            <person name="Hitch T.C.A."/>
            <person name="Clavel T."/>
        </authorList>
    </citation>
    <scope>NUCLEOTIDE SEQUENCE [LARGE SCALE GENOMIC DNA]</scope>
    <source>
        <strain evidence="2 3">WCA-MUC-591-APC-4B</strain>
    </source>
</reference>